<keyword evidence="4" id="KW-1185">Reference proteome</keyword>
<dbReference type="Pfam" id="PF08450">
    <property type="entry name" value="SGL"/>
    <property type="match status" value="1"/>
</dbReference>
<protein>
    <recommendedName>
        <fullName evidence="2">SMP-30/Gluconolactonase/LRE-like region domain-containing protein</fullName>
    </recommendedName>
</protein>
<dbReference type="EMBL" id="BTSX01000004">
    <property type="protein sequence ID" value="GMS92339.1"/>
    <property type="molecule type" value="Genomic_DNA"/>
</dbReference>
<accession>A0AAV5TEC8</accession>
<evidence type="ECO:0000313" key="4">
    <source>
        <dbReference type="Proteomes" id="UP001432027"/>
    </source>
</evidence>
<dbReference type="InterPro" id="IPR051288">
    <property type="entry name" value="Serum_paraoxonase/arylesterase"/>
</dbReference>
<evidence type="ECO:0000256" key="1">
    <source>
        <dbReference type="SAM" id="SignalP"/>
    </source>
</evidence>
<dbReference type="SUPFAM" id="SSF63829">
    <property type="entry name" value="Calcium-dependent phosphotriesterase"/>
    <property type="match status" value="1"/>
</dbReference>
<dbReference type="PANTHER" id="PTHR11799:SF12">
    <property type="entry name" value="PARAOXONASE-RELATED"/>
    <property type="match status" value="1"/>
</dbReference>
<name>A0AAV5TEC8_9BILA</name>
<feature type="chain" id="PRO_5043517893" description="SMP-30/Gluconolactonase/LRE-like region domain-containing protein" evidence="1">
    <location>
        <begin position="22"/>
        <end position="316"/>
    </location>
</feature>
<dbReference type="AlphaFoldDB" id="A0AAV5TEC8"/>
<evidence type="ECO:0000259" key="2">
    <source>
        <dbReference type="Pfam" id="PF08450"/>
    </source>
</evidence>
<feature type="non-terminal residue" evidence="3">
    <location>
        <position position="316"/>
    </location>
</feature>
<dbReference type="PANTHER" id="PTHR11799">
    <property type="entry name" value="PARAOXONASE"/>
    <property type="match status" value="1"/>
</dbReference>
<reference evidence="3" key="1">
    <citation type="submission" date="2023-10" db="EMBL/GenBank/DDBJ databases">
        <title>Genome assembly of Pristionchus species.</title>
        <authorList>
            <person name="Yoshida K."/>
            <person name="Sommer R.J."/>
        </authorList>
    </citation>
    <scope>NUCLEOTIDE SEQUENCE</scope>
    <source>
        <strain evidence="3">RS0144</strain>
    </source>
</reference>
<organism evidence="3 4">
    <name type="scientific">Pristionchus entomophagus</name>
    <dbReference type="NCBI Taxonomy" id="358040"/>
    <lineage>
        <taxon>Eukaryota</taxon>
        <taxon>Metazoa</taxon>
        <taxon>Ecdysozoa</taxon>
        <taxon>Nematoda</taxon>
        <taxon>Chromadorea</taxon>
        <taxon>Rhabditida</taxon>
        <taxon>Rhabditina</taxon>
        <taxon>Diplogasteromorpha</taxon>
        <taxon>Diplogasteroidea</taxon>
        <taxon>Neodiplogasteridae</taxon>
        <taxon>Pristionchus</taxon>
    </lineage>
</organism>
<dbReference type="InterPro" id="IPR011042">
    <property type="entry name" value="6-blade_b-propeller_TolB-like"/>
</dbReference>
<dbReference type="Proteomes" id="UP001432027">
    <property type="component" value="Unassembled WGS sequence"/>
</dbReference>
<dbReference type="Gene3D" id="2.120.10.30">
    <property type="entry name" value="TolB, C-terminal domain"/>
    <property type="match status" value="1"/>
</dbReference>
<dbReference type="InterPro" id="IPR013658">
    <property type="entry name" value="SGL"/>
</dbReference>
<gene>
    <name evidence="3" type="ORF">PENTCL1PPCAC_14514</name>
</gene>
<feature type="domain" description="SMP-30/Gluconolactonase/LRE-like region" evidence="2">
    <location>
        <begin position="125"/>
        <end position="232"/>
    </location>
</feature>
<sequence>MGKILLAVVVGLCAFAWRIYEKTDMGRTIYNHRPGVCRQVNGPGKMFLYDFNQNLRSDQLKARELPIKGVSFDQDNFHPHGLSHWVVNGVIRLYVINHDDEFKHSVQVFDYDPTGPALIHKQTIKHPTFVRPNDLVVVGPDQFIFTNDGYNGGSVYFWDGKEAHELITGIGGPNGIAYDFASDKVFVSDVVKRRIHAYDLSKDKKSITHLSAVNVYSGCDNLFLDSDGSLYSGCHPVLIEAAKALGDCEGPSTSASHVLRIKFDRDYKSAAITEPYANDGKEVSGSTIGIVYNNQMLIGTLCKGLYHCEIGDRSVL</sequence>
<evidence type="ECO:0000313" key="3">
    <source>
        <dbReference type="EMBL" id="GMS92339.1"/>
    </source>
</evidence>
<feature type="signal peptide" evidence="1">
    <location>
        <begin position="1"/>
        <end position="21"/>
    </location>
</feature>
<proteinExistence type="predicted"/>
<comment type="caution">
    <text evidence="3">The sequence shown here is derived from an EMBL/GenBank/DDBJ whole genome shotgun (WGS) entry which is preliminary data.</text>
</comment>
<keyword evidence="1" id="KW-0732">Signal</keyword>